<organism evidence="1">
    <name type="scientific">marine sediment metagenome</name>
    <dbReference type="NCBI Taxonomy" id="412755"/>
    <lineage>
        <taxon>unclassified sequences</taxon>
        <taxon>metagenomes</taxon>
        <taxon>ecological metagenomes</taxon>
    </lineage>
</organism>
<reference evidence="1" key="1">
    <citation type="journal article" date="2015" name="Nature">
        <title>Complex archaea that bridge the gap between prokaryotes and eukaryotes.</title>
        <authorList>
            <person name="Spang A."/>
            <person name="Saw J.H."/>
            <person name="Jorgensen S.L."/>
            <person name="Zaremba-Niedzwiedzka K."/>
            <person name="Martijn J."/>
            <person name="Lind A.E."/>
            <person name="van Eijk R."/>
            <person name="Schleper C."/>
            <person name="Guy L."/>
            <person name="Ettema T.J."/>
        </authorList>
    </citation>
    <scope>NUCLEOTIDE SEQUENCE</scope>
</reference>
<name>A0A0F9AX18_9ZZZZ</name>
<sequence length="73" mass="8064">MRVVCYSIEDFLENIKECELYDNTVYSSITKNPLDGTKLDAAKFSVQFQASAVKKFADGGECLVEMGVDCGID</sequence>
<evidence type="ECO:0000313" key="1">
    <source>
        <dbReference type="EMBL" id="KKK76836.1"/>
    </source>
</evidence>
<feature type="non-terminal residue" evidence="1">
    <location>
        <position position="73"/>
    </location>
</feature>
<dbReference type="AlphaFoldDB" id="A0A0F9AX18"/>
<proteinExistence type="predicted"/>
<comment type="caution">
    <text evidence="1">The sequence shown here is derived from an EMBL/GenBank/DDBJ whole genome shotgun (WGS) entry which is preliminary data.</text>
</comment>
<dbReference type="EMBL" id="LAZR01055233">
    <property type="protein sequence ID" value="KKK76836.1"/>
    <property type="molecule type" value="Genomic_DNA"/>
</dbReference>
<accession>A0A0F9AX18</accession>
<protein>
    <submittedName>
        <fullName evidence="1">Uncharacterized protein</fullName>
    </submittedName>
</protein>
<gene>
    <name evidence="1" type="ORF">LCGC14_2859660</name>
</gene>